<dbReference type="InterPro" id="IPR001638">
    <property type="entry name" value="Solute-binding_3/MltF_N"/>
</dbReference>
<dbReference type="SUPFAM" id="SSF53955">
    <property type="entry name" value="Lysozyme-like"/>
    <property type="match status" value="1"/>
</dbReference>
<reference evidence="5 6" key="1">
    <citation type="submission" date="2016-10" db="EMBL/GenBank/DDBJ databases">
        <authorList>
            <person name="de Groot N.N."/>
        </authorList>
    </citation>
    <scope>NUCLEOTIDE SEQUENCE [LARGE SCALE GENOMIC DNA]</scope>
    <source>
        <strain evidence="5 6">CGMCC 1.7005</strain>
    </source>
</reference>
<protein>
    <submittedName>
        <fullName evidence="5">Membrane-bound lytic murein transglycosylase F</fullName>
    </submittedName>
</protein>
<evidence type="ECO:0000313" key="6">
    <source>
        <dbReference type="Proteomes" id="UP000236454"/>
    </source>
</evidence>
<evidence type="ECO:0000256" key="1">
    <source>
        <dbReference type="ARBA" id="ARBA00004339"/>
    </source>
</evidence>
<dbReference type="Pfam" id="PF00497">
    <property type="entry name" value="SBP_bac_3"/>
    <property type="match status" value="1"/>
</dbReference>
<evidence type="ECO:0000256" key="3">
    <source>
        <dbReference type="ARBA" id="ARBA00023237"/>
    </source>
</evidence>
<dbReference type="Proteomes" id="UP000236454">
    <property type="component" value="Unassembled WGS sequence"/>
</dbReference>
<dbReference type="CDD" id="cd13403">
    <property type="entry name" value="MLTF-like"/>
    <property type="match status" value="1"/>
</dbReference>
<name>A0A1I6XC32_9FLAO</name>
<dbReference type="InterPro" id="IPR008258">
    <property type="entry name" value="Transglycosylase_SLT_dom_1"/>
</dbReference>
<keyword evidence="3" id="KW-0998">Cell outer membrane</keyword>
<accession>A0A1I6XC32</accession>
<dbReference type="GO" id="GO:0009279">
    <property type="term" value="C:cell outer membrane"/>
    <property type="evidence" value="ECO:0007669"/>
    <property type="project" value="UniProtKB-SubCell"/>
</dbReference>
<dbReference type="Gene3D" id="3.40.190.10">
    <property type="entry name" value="Periplasmic binding protein-like II"/>
    <property type="match status" value="2"/>
</dbReference>
<proteinExistence type="predicted"/>
<dbReference type="AlphaFoldDB" id="A0A1I6XC32"/>
<gene>
    <name evidence="5" type="ORF">SAMN05216474_0071</name>
</gene>
<keyword evidence="3" id="KW-0472">Membrane</keyword>
<feature type="domain" description="Solute-binding protein family 3/N-terminal" evidence="4">
    <location>
        <begin position="26"/>
        <end position="264"/>
    </location>
</feature>
<keyword evidence="6" id="KW-1185">Reference proteome</keyword>
<keyword evidence="2" id="KW-0732">Signal</keyword>
<evidence type="ECO:0000256" key="2">
    <source>
        <dbReference type="ARBA" id="ARBA00022729"/>
    </source>
</evidence>
<organism evidence="5 6">
    <name type="scientific">Lishizhenia tianjinensis</name>
    <dbReference type="NCBI Taxonomy" id="477690"/>
    <lineage>
        <taxon>Bacteria</taxon>
        <taxon>Pseudomonadati</taxon>
        <taxon>Bacteroidota</taxon>
        <taxon>Flavobacteriia</taxon>
        <taxon>Flavobacteriales</taxon>
        <taxon>Crocinitomicaceae</taxon>
        <taxon>Lishizhenia</taxon>
    </lineage>
</organism>
<comment type="subcellular location">
    <subcellularLocation>
        <location evidence="1">Cell outer membrane</location>
        <topology evidence="1">Peripheral membrane protein</topology>
    </subcellularLocation>
</comment>
<dbReference type="SUPFAM" id="SSF53850">
    <property type="entry name" value="Periplasmic binding protein-like II"/>
    <property type="match status" value="1"/>
</dbReference>
<dbReference type="EMBL" id="FPAS01000001">
    <property type="protein sequence ID" value="SFT35582.1"/>
    <property type="molecule type" value="Genomic_DNA"/>
</dbReference>
<evidence type="ECO:0000259" key="4">
    <source>
        <dbReference type="SMART" id="SM00062"/>
    </source>
</evidence>
<dbReference type="InterPro" id="IPR023346">
    <property type="entry name" value="Lysozyme-like_dom_sf"/>
</dbReference>
<dbReference type="CDD" id="cd01009">
    <property type="entry name" value="PBP2_YfhD_N"/>
    <property type="match status" value="1"/>
</dbReference>
<dbReference type="Pfam" id="PF01464">
    <property type="entry name" value="SLT"/>
    <property type="match status" value="1"/>
</dbReference>
<dbReference type="Gene3D" id="1.10.530.10">
    <property type="match status" value="1"/>
</dbReference>
<dbReference type="OrthoDB" id="9815002at2"/>
<dbReference type="STRING" id="477690.SAMN05216474_0071"/>
<dbReference type="PANTHER" id="PTHR35936">
    <property type="entry name" value="MEMBRANE-BOUND LYTIC MUREIN TRANSGLYCOSYLASE F"/>
    <property type="match status" value="1"/>
</dbReference>
<dbReference type="PANTHER" id="PTHR35936:SF32">
    <property type="entry name" value="MEMBRANE-BOUND LYTIC MUREIN TRANSGLYCOSYLASE F"/>
    <property type="match status" value="1"/>
</dbReference>
<evidence type="ECO:0000313" key="5">
    <source>
        <dbReference type="EMBL" id="SFT35582.1"/>
    </source>
</evidence>
<dbReference type="SMART" id="SM00062">
    <property type="entry name" value="PBPb"/>
    <property type="match status" value="1"/>
</dbReference>
<dbReference type="RefSeq" id="WP_090244951.1">
    <property type="nucleotide sequence ID" value="NZ_FPAS01000001.1"/>
</dbReference>
<sequence>MRVEPVSKDMANTIKVDLKEIKEQDKLVVLAENSTASYFIYRGKKMGLEYEILKEFAEHLGVQLEIKMVHNLDNIVDLLNNGEGDMIACNYTVTKERARSINFTNPYMRSSQVVVQRKPKDWRERNRKQAWKEDVITDPLGLIGKKVHVWKNSSYYDRLVNLQNELGDTIYIEAVEGDVLPEQLIEQVADGLIDYTVTDQNVAQINSRFYPNIDIDLNISVKQQIAFGMRKSSKVLLHEFNRWLKDFMKTSTFSYIKHKYLDISQFSSKAQHEFSSLGGGKISKYDKLFKEIAADYNWDWRLLAALVYQESKFKTGQKSWAGAYGLMQFMPGVGPSYGVYPNSSPETQIRGGMKKLYKNYGDWHMITDSIQRIKFTLATYNAGLAHIQDAQRLATKYGKNPNVWDDNVEIIALNLNNPKYYKDELVRSGYLRGSETYNYVREIFTRFNEYESAFEKTVPNS</sequence>